<feature type="domain" description="TfoX C-terminal" evidence="1">
    <location>
        <begin position="3"/>
        <end position="79"/>
    </location>
</feature>
<reference evidence="2" key="1">
    <citation type="submission" date="2019-08" db="EMBL/GenBank/DDBJ databases">
        <authorList>
            <person name="Kucharzyk K."/>
            <person name="Murdoch R.W."/>
            <person name="Higgins S."/>
            <person name="Loffler F."/>
        </authorList>
    </citation>
    <scope>NUCLEOTIDE SEQUENCE</scope>
</reference>
<dbReference type="PANTHER" id="PTHR36121">
    <property type="entry name" value="PROTEIN SXY"/>
    <property type="match status" value="1"/>
</dbReference>
<name>A0A644X4K4_9ZZZZ</name>
<dbReference type="Pfam" id="PF04994">
    <property type="entry name" value="TfoX_C"/>
    <property type="match status" value="1"/>
</dbReference>
<dbReference type="InterPro" id="IPR007077">
    <property type="entry name" value="TfoX_C"/>
</dbReference>
<dbReference type="AlphaFoldDB" id="A0A644X4K4"/>
<proteinExistence type="predicted"/>
<protein>
    <submittedName>
        <fullName evidence="2">Protein Sxy</fullName>
    </submittedName>
</protein>
<evidence type="ECO:0000313" key="2">
    <source>
        <dbReference type="EMBL" id="MPM11086.1"/>
    </source>
</evidence>
<dbReference type="Gene3D" id="1.10.150.20">
    <property type="entry name" value="5' to 3' exonuclease, C-terminal subdomain"/>
    <property type="match status" value="1"/>
</dbReference>
<gene>
    <name evidence="2" type="primary">sxy</name>
    <name evidence="2" type="ORF">SDC9_57424</name>
</gene>
<comment type="caution">
    <text evidence="2">The sequence shown here is derived from an EMBL/GenBank/DDBJ whole genome shotgun (WGS) entry which is preliminary data.</text>
</comment>
<dbReference type="PANTHER" id="PTHR36121:SF1">
    <property type="entry name" value="PROTEIN SXY"/>
    <property type="match status" value="1"/>
</dbReference>
<accession>A0A644X4K4</accession>
<organism evidence="2">
    <name type="scientific">bioreactor metagenome</name>
    <dbReference type="NCBI Taxonomy" id="1076179"/>
    <lineage>
        <taxon>unclassified sequences</taxon>
        <taxon>metagenomes</taxon>
        <taxon>ecological metagenomes</taxon>
    </lineage>
</organism>
<dbReference type="EMBL" id="VSSQ01001782">
    <property type="protein sequence ID" value="MPM11086.1"/>
    <property type="molecule type" value="Genomic_DNA"/>
</dbReference>
<dbReference type="InterPro" id="IPR047525">
    <property type="entry name" value="TfoX-like"/>
</dbReference>
<evidence type="ECO:0000259" key="1">
    <source>
        <dbReference type="Pfam" id="PF04994"/>
    </source>
</evidence>
<sequence>MGELASLPNIGKDTEAKLNTLGITTAEQLREIGSRQAWLMIRSIDETACLHRLYGLEGAVMGVKKSALSPETKKELKEFYASFTQKIG</sequence>